<evidence type="ECO:0000256" key="2">
    <source>
        <dbReference type="ARBA" id="ARBA00022692"/>
    </source>
</evidence>
<evidence type="ECO:0000259" key="6">
    <source>
        <dbReference type="PROSITE" id="PS50835"/>
    </source>
</evidence>
<dbReference type="PANTHER" id="PTHR11860:SF87">
    <property type="entry name" value="CMRF35-LIKE MOLECULE 8"/>
    <property type="match status" value="1"/>
</dbReference>
<feature type="chain" id="PRO_5025668852" description="Ig-like domain-containing protein" evidence="5">
    <location>
        <begin position="27"/>
        <end position="159"/>
    </location>
</feature>
<name>A0A672PSM5_SINGR</name>
<dbReference type="InterPro" id="IPR013106">
    <property type="entry name" value="Ig_V-set"/>
</dbReference>
<accession>A0A672PSM5</accession>
<proteinExistence type="predicted"/>
<protein>
    <recommendedName>
        <fullName evidence="6">Ig-like domain-containing protein</fullName>
    </recommendedName>
</protein>
<evidence type="ECO:0000256" key="4">
    <source>
        <dbReference type="SAM" id="Phobius"/>
    </source>
</evidence>
<keyword evidence="8" id="KW-1185">Reference proteome</keyword>
<keyword evidence="3 4" id="KW-0472">Membrane</keyword>
<feature type="signal peptide" evidence="5">
    <location>
        <begin position="1"/>
        <end position="26"/>
    </location>
</feature>
<keyword evidence="2 4" id="KW-0812">Transmembrane</keyword>
<organism evidence="7 8">
    <name type="scientific">Sinocyclocheilus grahami</name>
    <name type="common">Dianchi golden-line fish</name>
    <name type="synonym">Barbus grahami</name>
    <dbReference type="NCBI Taxonomy" id="75366"/>
    <lineage>
        <taxon>Eukaryota</taxon>
        <taxon>Metazoa</taxon>
        <taxon>Chordata</taxon>
        <taxon>Craniata</taxon>
        <taxon>Vertebrata</taxon>
        <taxon>Euteleostomi</taxon>
        <taxon>Actinopterygii</taxon>
        <taxon>Neopterygii</taxon>
        <taxon>Teleostei</taxon>
        <taxon>Ostariophysi</taxon>
        <taxon>Cypriniformes</taxon>
        <taxon>Cyprinidae</taxon>
        <taxon>Cyprininae</taxon>
        <taxon>Sinocyclocheilus</taxon>
    </lineage>
</organism>
<dbReference type="AlphaFoldDB" id="A0A672PSM5"/>
<sequence>MHCAISLVCYAYTVCFSACLQSQVLCVKVTGCTGGSVMFKCMNSNQRKPNDQHKRKYFCRIRNCRTGISTESQRGWVNNGSFSLYGDENSRFFTVFIRNLSREDDGEYTCGNNQEWSHDVTLEVNRSAYDTLLPTTLKCLFLIFMLVIFMRSRVVCKQK</sequence>
<dbReference type="InterPro" id="IPR050671">
    <property type="entry name" value="CD300_family_receptors"/>
</dbReference>
<feature type="transmembrane region" description="Helical" evidence="4">
    <location>
        <begin position="132"/>
        <end position="150"/>
    </location>
</feature>
<dbReference type="PROSITE" id="PS50835">
    <property type="entry name" value="IG_LIKE"/>
    <property type="match status" value="1"/>
</dbReference>
<dbReference type="InterPro" id="IPR036179">
    <property type="entry name" value="Ig-like_dom_sf"/>
</dbReference>
<dbReference type="InterPro" id="IPR007110">
    <property type="entry name" value="Ig-like_dom"/>
</dbReference>
<dbReference type="InParanoid" id="A0A672PSM5"/>
<dbReference type="PANTHER" id="PTHR11860">
    <property type="entry name" value="POLYMERIC-IMMUNOGLOBULIN RECEPTOR"/>
    <property type="match status" value="1"/>
</dbReference>
<dbReference type="Proteomes" id="UP000472262">
    <property type="component" value="Unassembled WGS sequence"/>
</dbReference>
<comment type="subcellular location">
    <subcellularLocation>
        <location evidence="1">Membrane</location>
    </subcellularLocation>
</comment>
<dbReference type="Pfam" id="PF07686">
    <property type="entry name" value="V-set"/>
    <property type="match status" value="1"/>
</dbReference>
<evidence type="ECO:0000256" key="3">
    <source>
        <dbReference type="ARBA" id="ARBA00023136"/>
    </source>
</evidence>
<dbReference type="Gene3D" id="2.60.40.10">
    <property type="entry name" value="Immunoglobulins"/>
    <property type="match status" value="1"/>
</dbReference>
<reference evidence="7" key="1">
    <citation type="submission" date="2025-08" db="UniProtKB">
        <authorList>
            <consortium name="Ensembl"/>
        </authorList>
    </citation>
    <scope>IDENTIFICATION</scope>
</reference>
<evidence type="ECO:0000313" key="7">
    <source>
        <dbReference type="Ensembl" id="ENSSGRP00000066883.1"/>
    </source>
</evidence>
<dbReference type="InterPro" id="IPR013783">
    <property type="entry name" value="Ig-like_fold"/>
</dbReference>
<keyword evidence="5" id="KW-0732">Signal</keyword>
<evidence type="ECO:0000313" key="8">
    <source>
        <dbReference type="Proteomes" id="UP000472262"/>
    </source>
</evidence>
<keyword evidence="4" id="KW-1133">Transmembrane helix</keyword>
<feature type="domain" description="Ig-like" evidence="6">
    <location>
        <begin position="59"/>
        <end position="110"/>
    </location>
</feature>
<dbReference type="GO" id="GO:0005886">
    <property type="term" value="C:plasma membrane"/>
    <property type="evidence" value="ECO:0007669"/>
    <property type="project" value="TreeGrafter"/>
</dbReference>
<dbReference type="Ensembl" id="ENSSGRT00000071295.1">
    <property type="protein sequence ID" value="ENSSGRP00000066883.1"/>
    <property type="gene ID" value="ENSSGRG00000034360.1"/>
</dbReference>
<dbReference type="SUPFAM" id="SSF48726">
    <property type="entry name" value="Immunoglobulin"/>
    <property type="match status" value="1"/>
</dbReference>
<reference evidence="7" key="2">
    <citation type="submission" date="2025-09" db="UniProtKB">
        <authorList>
            <consortium name="Ensembl"/>
        </authorList>
    </citation>
    <scope>IDENTIFICATION</scope>
</reference>
<evidence type="ECO:0000256" key="5">
    <source>
        <dbReference type="SAM" id="SignalP"/>
    </source>
</evidence>
<dbReference type="GO" id="GO:0004888">
    <property type="term" value="F:transmembrane signaling receptor activity"/>
    <property type="evidence" value="ECO:0007669"/>
    <property type="project" value="TreeGrafter"/>
</dbReference>
<evidence type="ECO:0000256" key="1">
    <source>
        <dbReference type="ARBA" id="ARBA00004370"/>
    </source>
</evidence>